<evidence type="ECO:0000256" key="4">
    <source>
        <dbReference type="ARBA" id="ARBA00023136"/>
    </source>
</evidence>
<dbReference type="RefSeq" id="XP_006822711.1">
    <property type="nucleotide sequence ID" value="XM_006822648.1"/>
</dbReference>
<dbReference type="SUPFAM" id="SSF103473">
    <property type="entry name" value="MFS general substrate transporter"/>
    <property type="match status" value="1"/>
</dbReference>
<proteinExistence type="predicted"/>
<dbReference type="Gene3D" id="1.20.1250.20">
    <property type="entry name" value="MFS general substrate transporter like domains"/>
    <property type="match status" value="1"/>
</dbReference>
<dbReference type="InterPro" id="IPR036259">
    <property type="entry name" value="MFS_trans_sf"/>
</dbReference>
<dbReference type="CDD" id="cd17399">
    <property type="entry name" value="MFS_MFSD7"/>
    <property type="match status" value="1"/>
</dbReference>
<feature type="transmembrane region" description="Helical" evidence="5">
    <location>
        <begin position="147"/>
        <end position="168"/>
    </location>
</feature>
<evidence type="ECO:0000313" key="6">
    <source>
        <dbReference type="Proteomes" id="UP000694865"/>
    </source>
</evidence>
<feature type="transmembrane region" description="Helical" evidence="5">
    <location>
        <begin position="272"/>
        <end position="294"/>
    </location>
</feature>
<keyword evidence="3 5" id="KW-1133">Transmembrane helix</keyword>
<accession>A0ABM0MRS0</accession>
<name>A0ABM0MRS0_SACKO</name>
<feature type="transmembrane region" description="Helical" evidence="5">
    <location>
        <begin position="95"/>
        <end position="115"/>
    </location>
</feature>
<feature type="transmembrane region" description="Helical" evidence="5">
    <location>
        <begin position="218"/>
        <end position="241"/>
    </location>
</feature>
<reference evidence="7" key="1">
    <citation type="submission" date="2025-08" db="UniProtKB">
        <authorList>
            <consortium name="RefSeq"/>
        </authorList>
    </citation>
    <scope>IDENTIFICATION</scope>
    <source>
        <tissue evidence="7">Testes</tissue>
    </source>
</reference>
<feature type="transmembrane region" description="Helical" evidence="5">
    <location>
        <begin position="444"/>
        <end position="466"/>
    </location>
</feature>
<gene>
    <name evidence="7" type="primary">LOC102805702</name>
</gene>
<dbReference type="GeneID" id="102805702"/>
<dbReference type="PANTHER" id="PTHR10924:SF6">
    <property type="entry name" value="SOLUTE CARRIER FAMILY 49 MEMBER A3"/>
    <property type="match status" value="1"/>
</dbReference>
<dbReference type="InterPro" id="IPR011701">
    <property type="entry name" value="MFS"/>
</dbReference>
<comment type="subcellular location">
    <subcellularLocation>
        <location evidence="1">Membrane</location>
        <topology evidence="1">Multi-pass membrane protein</topology>
    </subcellularLocation>
</comment>
<feature type="transmembrane region" description="Helical" evidence="5">
    <location>
        <begin position="339"/>
        <end position="360"/>
    </location>
</feature>
<dbReference type="Pfam" id="PF07690">
    <property type="entry name" value="MFS_1"/>
    <property type="match status" value="1"/>
</dbReference>
<feature type="transmembrane region" description="Helical" evidence="5">
    <location>
        <begin position="402"/>
        <end position="424"/>
    </location>
</feature>
<evidence type="ECO:0000256" key="3">
    <source>
        <dbReference type="ARBA" id="ARBA00022989"/>
    </source>
</evidence>
<evidence type="ECO:0000313" key="7">
    <source>
        <dbReference type="RefSeq" id="XP_006822711.1"/>
    </source>
</evidence>
<feature type="transmembrane region" description="Helical" evidence="5">
    <location>
        <begin position="366"/>
        <end position="390"/>
    </location>
</feature>
<dbReference type="InterPro" id="IPR049680">
    <property type="entry name" value="FLVCR1-2_SLC49-like"/>
</dbReference>
<sequence length="494" mass="54051">MDSGSESEQLYKEEKTNIQYREIQRNNDDGQLSSVQVPVVNTVNVEEFKLYKRRWFVLLLVTLHATSAQMIWLSFSPVATEAAEVYSVNPSSINLFSLIYLILSIPMGFVATWLLDTFSIRLSLILASWLNTIGSIIRVLSTMDFVSSSYTFPVAMAGQVVAATAYPVFTSCPSKVSNKWFPKNHRTFATMVASFPGGYLFASLISPRLLKHTDIHSIQLLLIVYCVPAAIGTVLATFGLCSSIPPSPPSAAAQQQDEPFWPGLKKILQIKAYWLLLLCVGCDIGIFNATTLLLEQILCPNGYTATFSGICGALIIGVGLIGMITFSLILDRTKLYQELIIIAIGIGTTALVVFGGVLTIPDIETVLIVLASLSGFGLLASLPLTLELAVETTYPIAQATSAGLIIVSGHIQGIAYTFIMQALKRPLPAYKMKTQTCVQDAQDMTVSTIFSGALLTVSFIIFVIFFKTEYKRRKKEFSAESGVNVQTNVNETCY</sequence>
<feature type="transmembrane region" description="Helical" evidence="5">
    <location>
        <begin position="122"/>
        <end position="141"/>
    </location>
</feature>
<keyword evidence="4 5" id="KW-0472">Membrane</keyword>
<dbReference type="PANTHER" id="PTHR10924">
    <property type="entry name" value="MAJOR FACILITATOR SUPERFAMILY PROTEIN-RELATED"/>
    <property type="match status" value="1"/>
</dbReference>
<feature type="transmembrane region" description="Helical" evidence="5">
    <location>
        <begin position="306"/>
        <end position="330"/>
    </location>
</feature>
<feature type="transmembrane region" description="Helical" evidence="5">
    <location>
        <begin position="55"/>
        <end position="75"/>
    </location>
</feature>
<dbReference type="Proteomes" id="UP000694865">
    <property type="component" value="Unplaced"/>
</dbReference>
<keyword evidence="6" id="KW-1185">Reference proteome</keyword>
<keyword evidence="2 5" id="KW-0812">Transmembrane</keyword>
<protein>
    <submittedName>
        <fullName evidence="7">Major facilitator superfamily domain-containing protein 7-a-like</fullName>
    </submittedName>
</protein>
<feature type="transmembrane region" description="Helical" evidence="5">
    <location>
        <begin position="188"/>
        <end position="206"/>
    </location>
</feature>
<organism evidence="6 7">
    <name type="scientific">Saccoglossus kowalevskii</name>
    <name type="common">Acorn worm</name>
    <dbReference type="NCBI Taxonomy" id="10224"/>
    <lineage>
        <taxon>Eukaryota</taxon>
        <taxon>Metazoa</taxon>
        <taxon>Hemichordata</taxon>
        <taxon>Enteropneusta</taxon>
        <taxon>Harrimaniidae</taxon>
        <taxon>Saccoglossus</taxon>
    </lineage>
</organism>
<evidence type="ECO:0000256" key="2">
    <source>
        <dbReference type="ARBA" id="ARBA00022692"/>
    </source>
</evidence>
<evidence type="ECO:0000256" key="5">
    <source>
        <dbReference type="SAM" id="Phobius"/>
    </source>
</evidence>
<evidence type="ECO:0000256" key="1">
    <source>
        <dbReference type="ARBA" id="ARBA00004141"/>
    </source>
</evidence>